<comment type="caution">
    <text evidence="3">The sequence shown here is derived from an EMBL/GenBank/DDBJ whole genome shotgun (WGS) entry which is preliminary data.</text>
</comment>
<dbReference type="InterPro" id="IPR036388">
    <property type="entry name" value="WH-like_DNA-bd_sf"/>
</dbReference>
<comment type="subcellular location">
    <subcellularLocation>
        <location evidence="1">Cytoplasm</location>
    </subcellularLocation>
</comment>
<protein>
    <recommendedName>
        <fullName evidence="1">Arginine repressor</fullName>
    </recommendedName>
</protein>
<dbReference type="RefSeq" id="WP_144839765.1">
    <property type="nucleotide sequence ID" value="NZ_JBHTKI010000012.1"/>
</dbReference>
<keyword evidence="1" id="KW-0804">Transcription</keyword>
<sequence length="164" mass="18814">MNSNIDVTNKQRSKTKKARRNFIQNLLDTEKIFNQEDIKNALKQHGITASQSTVQRDLEYLGFKKNKNDGHFELSSQAKYQYTLDSLYDLLEDNNSAICSNVKTFIIKTNRGKAQEISMLIEEVFEEIVLKTIVDMDTVLIFADGDELSDDFQRVVNAGELLKN</sequence>
<organism evidence="3 4">
    <name type="scientific">Metaplanococcus flavidus</name>
    <dbReference type="NCBI Taxonomy" id="569883"/>
    <lineage>
        <taxon>Bacteria</taxon>
        <taxon>Bacillati</taxon>
        <taxon>Bacillota</taxon>
        <taxon>Bacilli</taxon>
        <taxon>Bacillales</taxon>
        <taxon>Caryophanaceae</taxon>
        <taxon>Metaplanococcus</taxon>
    </lineage>
</organism>
<dbReference type="SUPFAM" id="SSF46785">
    <property type="entry name" value="Winged helix' DNA-binding domain"/>
    <property type="match status" value="1"/>
</dbReference>
<dbReference type="InterPro" id="IPR036251">
    <property type="entry name" value="Arg_repress_C_sf"/>
</dbReference>
<name>A0ABW3LAW7_9BACL</name>
<keyword evidence="4" id="KW-1185">Reference proteome</keyword>
<dbReference type="Pfam" id="PF01316">
    <property type="entry name" value="Arg_repressor"/>
    <property type="match status" value="1"/>
</dbReference>
<comment type="function">
    <text evidence="1">Regulates arginine biosynthesis genes.</text>
</comment>
<evidence type="ECO:0000313" key="3">
    <source>
        <dbReference type="EMBL" id="MFD1031725.1"/>
    </source>
</evidence>
<evidence type="ECO:0000313" key="4">
    <source>
        <dbReference type="Proteomes" id="UP001597109"/>
    </source>
</evidence>
<keyword evidence="1" id="KW-0678">Repressor</keyword>
<dbReference type="SUPFAM" id="SSF55252">
    <property type="entry name" value="C-terminal domain of arginine repressor"/>
    <property type="match status" value="1"/>
</dbReference>
<dbReference type="PANTHER" id="PTHR34471">
    <property type="entry name" value="ARGININE REPRESSOR"/>
    <property type="match status" value="1"/>
</dbReference>
<gene>
    <name evidence="1" type="primary">argR</name>
    <name evidence="3" type="ORF">ACFQ1X_09820</name>
</gene>
<dbReference type="EMBL" id="JBHTKI010000012">
    <property type="protein sequence ID" value="MFD1031725.1"/>
    <property type="molecule type" value="Genomic_DNA"/>
</dbReference>
<dbReference type="HAMAP" id="MF_00173">
    <property type="entry name" value="Arg_repressor"/>
    <property type="match status" value="1"/>
</dbReference>
<keyword evidence="1" id="KW-0805">Transcription regulation</keyword>
<dbReference type="PANTHER" id="PTHR34471:SF1">
    <property type="entry name" value="ARGININE REPRESSOR"/>
    <property type="match status" value="1"/>
</dbReference>
<evidence type="ECO:0000256" key="1">
    <source>
        <dbReference type="HAMAP-Rule" id="MF_00173"/>
    </source>
</evidence>
<keyword evidence="1" id="KW-0028">Amino-acid biosynthesis</keyword>
<keyword evidence="1" id="KW-0963">Cytoplasm</keyword>
<keyword evidence="1" id="KW-0238">DNA-binding</keyword>
<dbReference type="InterPro" id="IPR020900">
    <property type="entry name" value="Arg_repress_DNA-bd"/>
</dbReference>
<feature type="domain" description="Arginine repressor DNA-binding" evidence="2">
    <location>
        <begin position="15"/>
        <end position="71"/>
    </location>
</feature>
<dbReference type="Gene3D" id="1.10.10.10">
    <property type="entry name" value="Winged helix-like DNA-binding domain superfamily/Winged helix DNA-binding domain"/>
    <property type="match status" value="1"/>
</dbReference>
<comment type="similarity">
    <text evidence="1">Belongs to the ArgR family.</text>
</comment>
<reference evidence="4" key="1">
    <citation type="journal article" date="2019" name="Int. J. Syst. Evol. Microbiol.">
        <title>The Global Catalogue of Microorganisms (GCM) 10K type strain sequencing project: providing services to taxonomists for standard genome sequencing and annotation.</title>
        <authorList>
            <consortium name="The Broad Institute Genomics Platform"/>
            <consortium name="The Broad Institute Genome Sequencing Center for Infectious Disease"/>
            <person name="Wu L."/>
            <person name="Ma J."/>
        </authorList>
    </citation>
    <scope>NUCLEOTIDE SEQUENCE [LARGE SCALE GENOMIC DNA]</scope>
    <source>
        <strain evidence="4">CCUG 56756</strain>
    </source>
</reference>
<comment type="pathway">
    <text evidence="1">Amino-acid biosynthesis; L-arginine biosynthesis [regulation].</text>
</comment>
<dbReference type="InterPro" id="IPR036390">
    <property type="entry name" value="WH_DNA-bd_sf"/>
</dbReference>
<accession>A0ABW3LAW7</accession>
<evidence type="ECO:0000259" key="2">
    <source>
        <dbReference type="Pfam" id="PF01316"/>
    </source>
</evidence>
<dbReference type="InterPro" id="IPR001669">
    <property type="entry name" value="Arg_repress"/>
</dbReference>
<keyword evidence="1" id="KW-0055">Arginine biosynthesis</keyword>
<proteinExistence type="inferred from homology"/>
<dbReference type="Proteomes" id="UP001597109">
    <property type="component" value="Unassembled WGS sequence"/>
</dbReference>
<dbReference type="Gene3D" id="3.30.1360.40">
    <property type="match status" value="1"/>
</dbReference>
<dbReference type="PRINTS" id="PR01467">
    <property type="entry name" value="ARGREPRESSOR"/>
</dbReference>